<evidence type="ECO:0000313" key="1">
    <source>
        <dbReference type="EMBL" id="EDN79320.1"/>
    </source>
</evidence>
<dbReference type="Proteomes" id="UP000004410">
    <property type="component" value="Unassembled WGS sequence"/>
</dbReference>
<protein>
    <submittedName>
        <fullName evidence="1">Uncharacterized protein</fullName>
    </submittedName>
</protein>
<proteinExistence type="predicted"/>
<comment type="caution">
    <text evidence="1">The sequence shown here is derived from an EMBL/GenBank/DDBJ whole genome shotgun (WGS) entry which is preliminary data.</text>
</comment>
<sequence>MRLFPLLIMAAILCSEVVFTGWSAEEGTSTKACV</sequence>
<name>A7AYF2_MEDG7</name>
<dbReference type="AlphaFoldDB" id="A7AYF2"/>
<evidence type="ECO:0000313" key="2">
    <source>
        <dbReference type="Proteomes" id="UP000004410"/>
    </source>
</evidence>
<gene>
    <name evidence="1" type="ORF">RUMGNA_00317</name>
</gene>
<dbReference type="EMBL" id="AAYG02000003">
    <property type="protein sequence ID" value="EDN79320.1"/>
    <property type="molecule type" value="Genomic_DNA"/>
</dbReference>
<accession>A7AYF2</accession>
<dbReference type="PaxDb" id="411470-RUMGNA_00317"/>
<organism evidence="1 2">
    <name type="scientific">Mediterraneibacter gnavus (strain ATCC 29149 / DSM 114966 / JCM 6515 / VPI C7-9)</name>
    <name type="common">Ruminococcus gnavus</name>
    <dbReference type="NCBI Taxonomy" id="411470"/>
    <lineage>
        <taxon>Bacteria</taxon>
        <taxon>Bacillati</taxon>
        <taxon>Bacillota</taxon>
        <taxon>Clostridia</taxon>
        <taxon>Lachnospirales</taxon>
        <taxon>Lachnospiraceae</taxon>
        <taxon>Mediterraneibacter</taxon>
    </lineage>
</organism>
<reference evidence="1 2" key="1">
    <citation type="submission" date="2007-04" db="EMBL/GenBank/DDBJ databases">
        <authorList>
            <person name="Fulton L."/>
            <person name="Clifton S."/>
            <person name="Fulton B."/>
            <person name="Xu J."/>
            <person name="Minx P."/>
            <person name="Pepin K.H."/>
            <person name="Johnson M."/>
            <person name="Thiruvilangam P."/>
            <person name="Bhonagiri V."/>
            <person name="Nash W.E."/>
            <person name="Mardis E.R."/>
            <person name="Wilson R.K."/>
        </authorList>
    </citation>
    <scope>NUCLEOTIDE SEQUENCE [LARGE SCALE GENOMIC DNA]</scope>
    <source>
        <strain evidence="1 2">ATCC 29149</strain>
    </source>
</reference>
<reference evidence="1 2" key="2">
    <citation type="submission" date="2007-06" db="EMBL/GenBank/DDBJ databases">
        <title>Draft genome sequence of Ruminococcus gnavus (ATCC 29149).</title>
        <authorList>
            <person name="Sudarsanam P."/>
            <person name="Ley R."/>
            <person name="Guruge J."/>
            <person name="Turnbaugh P.J."/>
            <person name="Mahowald M."/>
            <person name="Liep D."/>
            <person name="Gordon J."/>
        </authorList>
    </citation>
    <scope>NUCLEOTIDE SEQUENCE [LARGE SCALE GENOMIC DNA]</scope>
    <source>
        <strain evidence="1 2">ATCC 29149</strain>
    </source>
</reference>